<evidence type="ECO:0000259" key="10">
    <source>
        <dbReference type="Pfam" id="PF02775"/>
    </source>
</evidence>
<organism evidence="12">
    <name type="scientific">marine metagenome</name>
    <dbReference type="NCBI Taxonomy" id="408172"/>
    <lineage>
        <taxon>unclassified sequences</taxon>
        <taxon>metagenomes</taxon>
        <taxon>ecological metagenomes</taxon>
    </lineage>
</organism>
<evidence type="ECO:0000256" key="6">
    <source>
        <dbReference type="ARBA" id="ARBA00023002"/>
    </source>
</evidence>
<keyword evidence="6" id="KW-0560">Oxidoreductase</keyword>
<evidence type="ECO:0000256" key="7">
    <source>
        <dbReference type="ARBA" id="ARBA00023004"/>
    </source>
</evidence>
<dbReference type="InterPro" id="IPR032686">
    <property type="entry name" value="PFO_beta_C"/>
</dbReference>
<dbReference type="AlphaFoldDB" id="A0A382A3J5"/>
<proteinExistence type="predicted"/>
<evidence type="ECO:0000313" key="12">
    <source>
        <dbReference type="EMBL" id="SVA95503.1"/>
    </source>
</evidence>
<dbReference type="GO" id="GO:0045333">
    <property type="term" value="P:cellular respiration"/>
    <property type="evidence" value="ECO:0007669"/>
    <property type="project" value="UniProtKB-ARBA"/>
</dbReference>
<evidence type="ECO:0000256" key="5">
    <source>
        <dbReference type="ARBA" id="ARBA00022842"/>
    </source>
</evidence>
<comment type="cofactor">
    <cofactor evidence="2">
        <name>thiamine diphosphate</name>
        <dbReference type="ChEBI" id="CHEBI:58937"/>
    </cofactor>
</comment>
<evidence type="ECO:0008006" key="13">
    <source>
        <dbReference type="Google" id="ProtNLM"/>
    </source>
</evidence>
<dbReference type="Gene3D" id="3.40.50.970">
    <property type="match status" value="1"/>
</dbReference>
<sequence>MVTDTAVQEAERTVTKLKAKDFNGKVDPDWCPGCGDFGVLSSLQKACADLELKPHEILTVSGIGCSSNFPGFFNSYGMHTLHGRALPFATGAKLANHELTVIVTGGDGDGYGIGGNHFTHLARRNVDLTYIVMNNQIYGLTVGQTSPTSEFGMKTKSTPFGSLETPLNPITAAIMNGATFVARGYSADPKGLTDLLCQAIQHKGFSLVDVFSPCVTFNKDNTYDWFKPRVKKLEDEEHDFHDWKAACEQALVWGEKIYYGKFFQVEKKPTLNDLEPVLNEGGPICFRELGLAKEQAKKLLEDMM</sequence>
<name>A0A382A3J5_9ZZZZ</name>
<comment type="cofactor">
    <cofactor evidence="3">
        <name>[4Fe-4S] cluster</name>
        <dbReference type="ChEBI" id="CHEBI:49883"/>
    </cofactor>
</comment>
<keyword evidence="8" id="KW-0411">Iron-sulfur</keyword>
<feature type="domain" description="Pyruvate ferredoxin oxidoreductase beta subunit C-terminal" evidence="11">
    <location>
        <begin position="214"/>
        <end position="278"/>
    </location>
</feature>
<dbReference type="InterPro" id="IPR011766">
    <property type="entry name" value="TPP_enzyme_TPP-bd"/>
</dbReference>
<dbReference type="Pfam" id="PF02775">
    <property type="entry name" value="TPP_enzyme_C"/>
    <property type="match status" value="1"/>
</dbReference>
<dbReference type="GO" id="GO:0051536">
    <property type="term" value="F:iron-sulfur cluster binding"/>
    <property type="evidence" value="ECO:0007669"/>
    <property type="project" value="UniProtKB-KW"/>
</dbReference>
<dbReference type="NCBIfam" id="TIGR02177">
    <property type="entry name" value="PorB_KorB"/>
    <property type="match status" value="1"/>
</dbReference>
<evidence type="ECO:0000256" key="9">
    <source>
        <dbReference type="ARBA" id="ARBA00023052"/>
    </source>
</evidence>
<dbReference type="PANTHER" id="PTHR48084">
    <property type="entry name" value="2-OXOGLUTARATE OXIDOREDUCTASE SUBUNIT KORB-RELATED"/>
    <property type="match status" value="1"/>
</dbReference>
<dbReference type="GO" id="GO:0016625">
    <property type="term" value="F:oxidoreductase activity, acting on the aldehyde or oxo group of donors, iron-sulfur protein as acceptor"/>
    <property type="evidence" value="ECO:0007669"/>
    <property type="project" value="UniProtKB-ARBA"/>
</dbReference>
<dbReference type="Pfam" id="PF12367">
    <property type="entry name" value="PFO_beta_C"/>
    <property type="match status" value="1"/>
</dbReference>
<dbReference type="InterPro" id="IPR051457">
    <property type="entry name" value="2-oxoacid:Fd_oxidoreductase"/>
</dbReference>
<reference evidence="12" key="1">
    <citation type="submission" date="2018-05" db="EMBL/GenBank/DDBJ databases">
        <authorList>
            <person name="Lanie J.A."/>
            <person name="Ng W.-L."/>
            <person name="Kazmierczak K.M."/>
            <person name="Andrzejewski T.M."/>
            <person name="Davidsen T.M."/>
            <person name="Wayne K.J."/>
            <person name="Tettelin H."/>
            <person name="Glass J.I."/>
            <person name="Rusch D."/>
            <person name="Podicherti R."/>
            <person name="Tsui H.-C.T."/>
            <person name="Winkler M.E."/>
        </authorList>
    </citation>
    <scope>NUCLEOTIDE SEQUENCE</scope>
</reference>
<evidence type="ECO:0000256" key="4">
    <source>
        <dbReference type="ARBA" id="ARBA00022723"/>
    </source>
</evidence>
<keyword evidence="9" id="KW-0786">Thiamine pyrophosphate</keyword>
<evidence type="ECO:0000256" key="3">
    <source>
        <dbReference type="ARBA" id="ARBA00001966"/>
    </source>
</evidence>
<gene>
    <name evidence="12" type="ORF">METZ01_LOCUS148357</name>
</gene>
<dbReference type="SUPFAM" id="SSF52518">
    <property type="entry name" value="Thiamin diphosphate-binding fold (THDP-binding)"/>
    <property type="match status" value="1"/>
</dbReference>
<evidence type="ECO:0000256" key="1">
    <source>
        <dbReference type="ARBA" id="ARBA00001946"/>
    </source>
</evidence>
<dbReference type="GO" id="GO:0030976">
    <property type="term" value="F:thiamine pyrophosphate binding"/>
    <property type="evidence" value="ECO:0007669"/>
    <property type="project" value="InterPro"/>
</dbReference>
<dbReference type="EMBL" id="UINC01023574">
    <property type="protein sequence ID" value="SVA95503.1"/>
    <property type="molecule type" value="Genomic_DNA"/>
</dbReference>
<accession>A0A382A3J5</accession>
<keyword evidence="4" id="KW-0479">Metal-binding</keyword>
<keyword evidence="5" id="KW-0460">Magnesium</keyword>
<evidence type="ECO:0000256" key="2">
    <source>
        <dbReference type="ARBA" id="ARBA00001964"/>
    </source>
</evidence>
<dbReference type="PANTHER" id="PTHR48084:SF4">
    <property type="entry name" value="2-OXOGLUTARATE OXIDOREDUCTASE SUBUNIT KORB"/>
    <property type="match status" value="1"/>
</dbReference>
<protein>
    <recommendedName>
        <fullName evidence="13">Thiamine pyrophosphate enzyme TPP-binding domain-containing protein</fullName>
    </recommendedName>
</protein>
<feature type="domain" description="Thiamine pyrophosphate enzyme TPP-binding" evidence="10">
    <location>
        <begin position="64"/>
        <end position="210"/>
    </location>
</feature>
<comment type="cofactor">
    <cofactor evidence="1">
        <name>Mg(2+)</name>
        <dbReference type="ChEBI" id="CHEBI:18420"/>
    </cofactor>
</comment>
<dbReference type="InterPro" id="IPR011896">
    <property type="entry name" value="OFOB"/>
</dbReference>
<keyword evidence="7" id="KW-0408">Iron</keyword>
<dbReference type="GO" id="GO:0046872">
    <property type="term" value="F:metal ion binding"/>
    <property type="evidence" value="ECO:0007669"/>
    <property type="project" value="UniProtKB-KW"/>
</dbReference>
<dbReference type="CDD" id="cd03375">
    <property type="entry name" value="TPP_OGFOR"/>
    <property type="match status" value="1"/>
</dbReference>
<dbReference type="InterPro" id="IPR029061">
    <property type="entry name" value="THDP-binding"/>
</dbReference>
<evidence type="ECO:0000259" key="11">
    <source>
        <dbReference type="Pfam" id="PF12367"/>
    </source>
</evidence>
<evidence type="ECO:0000256" key="8">
    <source>
        <dbReference type="ARBA" id="ARBA00023014"/>
    </source>
</evidence>